<proteinExistence type="predicted"/>
<feature type="region of interest" description="Disordered" evidence="1">
    <location>
        <begin position="1"/>
        <end position="42"/>
    </location>
</feature>
<feature type="compositionally biased region" description="Basic and acidic residues" evidence="1">
    <location>
        <begin position="1"/>
        <end position="10"/>
    </location>
</feature>
<name>A0A7S0NWR1_9EUKA</name>
<dbReference type="EMBL" id="HBER01023059">
    <property type="protein sequence ID" value="CAD8536261.1"/>
    <property type="molecule type" value="Transcribed_RNA"/>
</dbReference>
<accession>A0A7S0NWR1</accession>
<evidence type="ECO:0000313" key="2">
    <source>
        <dbReference type="EMBL" id="CAD8536261.1"/>
    </source>
</evidence>
<sequence length="102" mass="11279">MRRGDAEMQRSAHNRTCTHASGRSVHSRRARNQTAAAAVEAPSRGSLREVASVCSARLRRLAARAPRLGSRMLRLGLQEDEPQHHRQLVKLIGAKNLLDVGH</sequence>
<organism evidence="2">
    <name type="scientific">Calcidiscus leptoporus</name>
    <dbReference type="NCBI Taxonomy" id="127549"/>
    <lineage>
        <taxon>Eukaryota</taxon>
        <taxon>Haptista</taxon>
        <taxon>Haptophyta</taxon>
        <taxon>Prymnesiophyceae</taxon>
        <taxon>Coccolithales</taxon>
        <taxon>Calcidiscaceae</taxon>
        <taxon>Calcidiscus</taxon>
    </lineage>
</organism>
<dbReference type="AlphaFoldDB" id="A0A7S0NWR1"/>
<evidence type="ECO:0000256" key="1">
    <source>
        <dbReference type="SAM" id="MobiDB-lite"/>
    </source>
</evidence>
<protein>
    <submittedName>
        <fullName evidence="2">Uncharacterized protein</fullName>
    </submittedName>
</protein>
<gene>
    <name evidence="2" type="ORF">CLEP1334_LOCUS11541</name>
</gene>
<reference evidence="2" key="1">
    <citation type="submission" date="2021-01" db="EMBL/GenBank/DDBJ databases">
        <authorList>
            <person name="Corre E."/>
            <person name="Pelletier E."/>
            <person name="Niang G."/>
            <person name="Scheremetjew M."/>
            <person name="Finn R."/>
            <person name="Kale V."/>
            <person name="Holt S."/>
            <person name="Cochrane G."/>
            <person name="Meng A."/>
            <person name="Brown T."/>
            <person name="Cohen L."/>
        </authorList>
    </citation>
    <scope>NUCLEOTIDE SEQUENCE</scope>
    <source>
        <strain evidence="2">RCC1130</strain>
    </source>
</reference>